<feature type="transmembrane region" description="Helical" evidence="9">
    <location>
        <begin position="85"/>
        <end position="106"/>
    </location>
</feature>
<evidence type="ECO:0000256" key="8">
    <source>
        <dbReference type="ARBA" id="ARBA00023136"/>
    </source>
</evidence>
<comment type="similarity">
    <text evidence="1 9 10">Belongs to the peptidase A8 family.</text>
</comment>
<dbReference type="STRING" id="180332.GCA_000797495_02659"/>
<dbReference type="Pfam" id="PF01252">
    <property type="entry name" value="Peptidase_A8"/>
    <property type="match status" value="1"/>
</dbReference>
<keyword evidence="2 9" id="KW-1003">Cell membrane</keyword>
<comment type="catalytic activity">
    <reaction evidence="9">
        <text>Release of signal peptides from bacterial membrane prolipoproteins. Hydrolyzes -Xaa-Yaa-Zaa-|-(S,diacylglyceryl)Cys-, in which Xaa is hydrophobic (preferably Leu), and Yaa (Ala or Ser) and Zaa (Gly or Ala) have small, neutral side chains.</text>
        <dbReference type="EC" id="3.4.23.36"/>
    </reaction>
</comment>
<evidence type="ECO:0000256" key="5">
    <source>
        <dbReference type="ARBA" id="ARBA00022750"/>
    </source>
</evidence>
<evidence type="ECO:0000256" key="3">
    <source>
        <dbReference type="ARBA" id="ARBA00022670"/>
    </source>
</evidence>
<keyword evidence="4 9" id="KW-0812">Transmembrane</keyword>
<reference evidence="11 12" key="1">
    <citation type="journal article" date="2019" name="Anaerobe">
        <title>Detection of Robinsoniella peoriensis in multiple bone samples of a trauma patient.</title>
        <authorList>
            <person name="Schrottner P."/>
            <person name="Hartwich K."/>
            <person name="Bunk B."/>
            <person name="Schober I."/>
            <person name="Helbig S."/>
            <person name="Rudolph W.W."/>
            <person name="Gunzer F."/>
        </authorList>
    </citation>
    <scope>NUCLEOTIDE SEQUENCE [LARGE SCALE GENOMIC DNA]</scope>
    <source>
        <strain evidence="11 12">DSM 106044</strain>
    </source>
</reference>
<evidence type="ECO:0000256" key="1">
    <source>
        <dbReference type="ARBA" id="ARBA00006139"/>
    </source>
</evidence>
<keyword evidence="5 9" id="KW-0064">Aspartyl protease</keyword>
<name>A0A4U8Q2K3_9FIRM</name>
<feature type="transmembrane region" description="Helical" evidence="9">
    <location>
        <begin position="59"/>
        <end position="79"/>
    </location>
</feature>
<feature type="active site" evidence="9">
    <location>
        <position position="113"/>
    </location>
</feature>
<comment type="caution">
    <text evidence="9">Lacks conserved residue(s) required for the propagation of feature annotation.</text>
</comment>
<proteinExistence type="inferred from homology"/>
<comment type="function">
    <text evidence="9">This protein specifically catalyzes the removal of signal peptides from prolipoproteins.</text>
</comment>
<dbReference type="PANTHER" id="PTHR33695">
    <property type="entry name" value="LIPOPROTEIN SIGNAL PEPTIDASE"/>
    <property type="match status" value="1"/>
</dbReference>
<evidence type="ECO:0000256" key="10">
    <source>
        <dbReference type="RuleBase" id="RU004181"/>
    </source>
</evidence>
<dbReference type="EC" id="3.4.23.36" evidence="9"/>
<dbReference type="AlphaFoldDB" id="A0A4U8Q2K3"/>
<keyword evidence="7 9" id="KW-1133">Transmembrane helix</keyword>
<dbReference type="OrthoDB" id="1770665at2"/>
<feature type="transmembrane region" description="Helical" evidence="9">
    <location>
        <begin position="127"/>
        <end position="146"/>
    </location>
</feature>
<evidence type="ECO:0000256" key="4">
    <source>
        <dbReference type="ARBA" id="ARBA00022692"/>
    </source>
</evidence>
<sequence length="152" mass="17412">MIYILIPVIIFITDFLIKDKIEKTREIGEDEEILGGKIILHKYHNKGAMLNFLDKKQEFVAGLSTGMTVGVLFAYLWLLGKKGMGLLKTGFALVLGGAASNIYDRIKRGYVVDYFSFQTKWKKFRQIVFNISDICIFAGSFLFILWNLRNKS</sequence>
<dbReference type="GO" id="GO:0004190">
    <property type="term" value="F:aspartic-type endopeptidase activity"/>
    <property type="evidence" value="ECO:0007669"/>
    <property type="project" value="UniProtKB-UniRule"/>
</dbReference>
<dbReference type="GO" id="GO:0005886">
    <property type="term" value="C:plasma membrane"/>
    <property type="evidence" value="ECO:0007669"/>
    <property type="project" value="UniProtKB-SubCell"/>
</dbReference>
<organism evidence="11 12">
    <name type="scientific">Robinsoniella peoriensis</name>
    <dbReference type="NCBI Taxonomy" id="180332"/>
    <lineage>
        <taxon>Bacteria</taxon>
        <taxon>Bacillati</taxon>
        <taxon>Bacillota</taxon>
        <taxon>Clostridia</taxon>
        <taxon>Lachnospirales</taxon>
        <taxon>Lachnospiraceae</taxon>
        <taxon>Robinsoniella</taxon>
    </lineage>
</organism>
<keyword evidence="11" id="KW-0449">Lipoprotein</keyword>
<dbReference type="HAMAP" id="MF_00161">
    <property type="entry name" value="LspA"/>
    <property type="match status" value="1"/>
</dbReference>
<dbReference type="RefSeq" id="WP_027296826.1">
    <property type="nucleotide sequence ID" value="NZ_CABMJZ010000074.1"/>
</dbReference>
<protein>
    <recommendedName>
        <fullName evidence="9">Lipoprotein signal peptidase</fullName>
        <ecNumber evidence="9">3.4.23.36</ecNumber>
    </recommendedName>
    <alternativeName>
        <fullName evidence="9">Prolipoprotein signal peptidase</fullName>
    </alternativeName>
    <alternativeName>
        <fullName evidence="9">Signal peptidase II</fullName>
        <shortName evidence="9">SPase II</shortName>
    </alternativeName>
</protein>
<dbReference type="Proteomes" id="UP000306509">
    <property type="component" value="Unassembled WGS sequence"/>
</dbReference>
<keyword evidence="3 9" id="KW-0645">Protease</keyword>
<feature type="active site" evidence="9">
    <location>
        <position position="133"/>
    </location>
</feature>
<evidence type="ECO:0000256" key="9">
    <source>
        <dbReference type="HAMAP-Rule" id="MF_00161"/>
    </source>
</evidence>
<evidence type="ECO:0000256" key="2">
    <source>
        <dbReference type="ARBA" id="ARBA00022475"/>
    </source>
</evidence>
<dbReference type="PANTHER" id="PTHR33695:SF1">
    <property type="entry name" value="LIPOPROTEIN SIGNAL PEPTIDASE"/>
    <property type="match status" value="1"/>
</dbReference>
<comment type="subcellular location">
    <subcellularLocation>
        <location evidence="9">Cell membrane</location>
        <topology evidence="9">Multi-pass membrane protein</topology>
    </subcellularLocation>
</comment>
<keyword evidence="12" id="KW-1185">Reference proteome</keyword>
<dbReference type="GO" id="GO:0006508">
    <property type="term" value="P:proteolysis"/>
    <property type="evidence" value="ECO:0007669"/>
    <property type="project" value="UniProtKB-KW"/>
</dbReference>
<accession>A0A4U8Q2K3</accession>
<keyword evidence="6 9" id="KW-0378">Hydrolase</keyword>
<dbReference type="InterPro" id="IPR001872">
    <property type="entry name" value="Peptidase_A8"/>
</dbReference>
<dbReference type="EMBL" id="QGQD01000079">
    <property type="protein sequence ID" value="TLC98940.1"/>
    <property type="molecule type" value="Genomic_DNA"/>
</dbReference>
<evidence type="ECO:0000313" key="11">
    <source>
        <dbReference type="EMBL" id="TLC98940.1"/>
    </source>
</evidence>
<evidence type="ECO:0000256" key="6">
    <source>
        <dbReference type="ARBA" id="ARBA00022801"/>
    </source>
</evidence>
<evidence type="ECO:0000256" key="7">
    <source>
        <dbReference type="ARBA" id="ARBA00022989"/>
    </source>
</evidence>
<gene>
    <name evidence="11" type="primary">lspA_2</name>
    <name evidence="9" type="synonym">lspA</name>
    <name evidence="11" type="ORF">DSM106044_04270</name>
</gene>
<dbReference type="PRINTS" id="PR00781">
    <property type="entry name" value="LIPOSIGPTASE"/>
</dbReference>
<comment type="caution">
    <text evidence="11">The sequence shown here is derived from an EMBL/GenBank/DDBJ whole genome shotgun (WGS) entry which is preliminary data.</text>
</comment>
<keyword evidence="8 9" id="KW-0472">Membrane</keyword>
<comment type="pathway">
    <text evidence="9">Protein modification; lipoprotein biosynthesis (signal peptide cleavage).</text>
</comment>
<evidence type="ECO:0000313" key="12">
    <source>
        <dbReference type="Proteomes" id="UP000306509"/>
    </source>
</evidence>